<dbReference type="PROSITE" id="PS50132">
    <property type="entry name" value="RGS"/>
    <property type="match status" value="1"/>
</dbReference>
<dbReference type="InterPro" id="IPR036305">
    <property type="entry name" value="RGS_sf"/>
</dbReference>
<dbReference type="PANTHER" id="PTHR13155">
    <property type="entry name" value="A-KINASE ANCHOR PROTEINS"/>
    <property type="match status" value="1"/>
</dbReference>
<comment type="caution">
    <text evidence="3">The sequence shown here is derived from an EMBL/GenBank/DDBJ whole genome shotgun (WGS) entry which is preliminary data.</text>
</comment>
<evidence type="ECO:0000313" key="4">
    <source>
        <dbReference type="Proteomes" id="UP001642540"/>
    </source>
</evidence>
<dbReference type="InterPro" id="IPR016137">
    <property type="entry name" value="RGS"/>
</dbReference>
<sequence length="445" mass="50139">MPFFKRKLFSKNQENQQTGNAQNGVVGIKSPVAAKPFIPVPPLHNFVPPPDLIVDSLDKSNRRSASTVAELKTWASSYFSAFLRQEGVEDLFIIWDKISQFVDESECKKTEDEALKLRSLIQASSTVMSSIEVTNVVDGNLNNEDDDCFSWIKTVNRRLYDVLQTQYLPRYLESKFHIKCQVDMFTNCETVTLLDILLNQNVLFYFMEFVDQEDKREVLEFLMAALNFAEQFRYEGEPENVIDFKVAESDAMVLYEKYISLQAPHPLGIRDEIRSDVERLICSRDEIAHCFDRASMEAFAYLQVTCLDGFLKSSLYLAFLSDLIGSLSSARSQQGMDSGSISSTASTASTSHRSNGASLSSPPTQRKHKLSLGRVTSLGKFEADADLELVKQGKESSITKTVKKLVNYDEKEKAKEELAWQVAAMIVNEVTSVTMGSGEPNMIYQ</sequence>
<dbReference type="EMBL" id="CAXLJM020000117">
    <property type="protein sequence ID" value="CAL8137362.1"/>
    <property type="molecule type" value="Genomic_DNA"/>
</dbReference>
<reference evidence="3 4" key="1">
    <citation type="submission" date="2024-08" db="EMBL/GenBank/DDBJ databases">
        <authorList>
            <person name="Cucini C."/>
            <person name="Frati F."/>
        </authorList>
    </citation>
    <scope>NUCLEOTIDE SEQUENCE [LARGE SCALE GENOMIC DNA]</scope>
</reference>
<evidence type="ECO:0000313" key="3">
    <source>
        <dbReference type="EMBL" id="CAL8137362.1"/>
    </source>
</evidence>
<organism evidence="3 4">
    <name type="scientific">Orchesella dallaii</name>
    <dbReference type="NCBI Taxonomy" id="48710"/>
    <lineage>
        <taxon>Eukaryota</taxon>
        <taxon>Metazoa</taxon>
        <taxon>Ecdysozoa</taxon>
        <taxon>Arthropoda</taxon>
        <taxon>Hexapoda</taxon>
        <taxon>Collembola</taxon>
        <taxon>Entomobryomorpha</taxon>
        <taxon>Entomobryoidea</taxon>
        <taxon>Orchesellidae</taxon>
        <taxon>Orchesellinae</taxon>
        <taxon>Orchesella</taxon>
    </lineage>
</organism>
<evidence type="ECO:0000256" key="1">
    <source>
        <dbReference type="SAM" id="MobiDB-lite"/>
    </source>
</evidence>
<gene>
    <name evidence="3" type="ORF">ODALV1_LOCUS26883</name>
</gene>
<protein>
    <recommendedName>
        <fullName evidence="2">RGS domain-containing protein</fullName>
    </recommendedName>
</protein>
<feature type="compositionally biased region" description="Polar residues" evidence="1">
    <location>
        <begin position="352"/>
        <end position="364"/>
    </location>
</feature>
<dbReference type="Gene3D" id="1.10.167.10">
    <property type="entry name" value="Regulator of G-protein Signalling 4, domain 2"/>
    <property type="match status" value="1"/>
</dbReference>
<dbReference type="Proteomes" id="UP001642540">
    <property type="component" value="Unassembled WGS sequence"/>
</dbReference>
<proteinExistence type="predicted"/>
<dbReference type="SMART" id="SM00315">
    <property type="entry name" value="RGS"/>
    <property type="match status" value="1"/>
</dbReference>
<accession>A0ABP1RWF8</accession>
<feature type="region of interest" description="Disordered" evidence="1">
    <location>
        <begin position="335"/>
        <end position="370"/>
    </location>
</feature>
<feature type="domain" description="RGS" evidence="2">
    <location>
        <begin position="192"/>
        <end position="320"/>
    </location>
</feature>
<dbReference type="InterPro" id="IPR052246">
    <property type="entry name" value="Cell_Polariz_PKAAnc"/>
</dbReference>
<dbReference type="InterPro" id="IPR044926">
    <property type="entry name" value="RGS_subdomain_2"/>
</dbReference>
<dbReference type="Pfam" id="PF00615">
    <property type="entry name" value="RGS"/>
    <property type="match status" value="1"/>
</dbReference>
<feature type="compositionally biased region" description="Low complexity" evidence="1">
    <location>
        <begin position="338"/>
        <end position="351"/>
    </location>
</feature>
<evidence type="ECO:0000259" key="2">
    <source>
        <dbReference type="PROSITE" id="PS50132"/>
    </source>
</evidence>
<dbReference type="SUPFAM" id="SSF48097">
    <property type="entry name" value="Regulator of G-protein signaling, RGS"/>
    <property type="match status" value="2"/>
</dbReference>
<name>A0ABP1RWF8_9HEXA</name>
<keyword evidence="4" id="KW-1185">Reference proteome</keyword>
<dbReference type="PANTHER" id="PTHR13155:SF1">
    <property type="entry name" value="A-KINASE ANCHOR PROTEIN 10, MITOCHONDRIAL"/>
    <property type="match status" value="1"/>
</dbReference>